<dbReference type="SUPFAM" id="SSF52540">
    <property type="entry name" value="P-loop containing nucleoside triphosphate hydrolases"/>
    <property type="match status" value="1"/>
</dbReference>
<evidence type="ECO:0000259" key="12">
    <source>
        <dbReference type="SMART" id="SM00382"/>
    </source>
</evidence>
<reference evidence="14 15" key="1">
    <citation type="submission" date="2017-09" db="EMBL/GenBank/DDBJ databases">
        <title>Depth-based differentiation of microbial function through sediment-hosted aquifers and enrichment of novel symbionts in the deep terrestrial subsurface.</title>
        <authorList>
            <person name="Probst A.J."/>
            <person name="Ladd B."/>
            <person name="Jarett J.K."/>
            <person name="Geller-Mcgrath D.E."/>
            <person name="Sieber C.M."/>
            <person name="Emerson J.B."/>
            <person name="Anantharaman K."/>
            <person name="Thomas B.C."/>
            <person name="Malmstrom R."/>
            <person name="Stieglmeier M."/>
            <person name="Klingl A."/>
            <person name="Woyke T."/>
            <person name="Ryan C.M."/>
            <person name="Banfield J.F."/>
        </authorList>
    </citation>
    <scope>NUCLEOTIDE SEQUENCE [LARGE SCALE GENOMIC DNA]</scope>
    <source>
        <strain evidence="14">CG23_combo_of_CG06-09_8_20_14_all_36_125</strain>
    </source>
</reference>
<dbReference type="InterPro" id="IPR024633">
    <property type="entry name" value="DnaA_N_dom"/>
</dbReference>
<dbReference type="FunFam" id="3.40.50.300:FF:000668">
    <property type="entry name" value="Chromosomal replication initiator protein DnaA"/>
    <property type="match status" value="1"/>
</dbReference>
<dbReference type="EMBL" id="PCRR01000013">
    <property type="protein sequence ID" value="PIP24689.1"/>
    <property type="molecule type" value="Genomic_DNA"/>
</dbReference>
<dbReference type="GO" id="GO:0005524">
    <property type="term" value="F:ATP binding"/>
    <property type="evidence" value="ECO:0007669"/>
    <property type="project" value="UniProtKB-UniRule"/>
</dbReference>
<dbReference type="InterPro" id="IPR027417">
    <property type="entry name" value="P-loop_NTPase"/>
</dbReference>
<feature type="binding site" evidence="8">
    <location>
        <position position="170"/>
    </location>
    <ligand>
        <name>ATP</name>
        <dbReference type="ChEBI" id="CHEBI:30616"/>
    </ligand>
</feature>
<keyword evidence="7 8" id="KW-0238">DNA-binding</keyword>
<dbReference type="PANTHER" id="PTHR30050">
    <property type="entry name" value="CHROMOSOMAL REPLICATION INITIATOR PROTEIN DNAA"/>
    <property type="match status" value="1"/>
</dbReference>
<dbReference type="SMART" id="SM00760">
    <property type="entry name" value="Bac_DnaA_C"/>
    <property type="match status" value="1"/>
</dbReference>
<dbReference type="Gene3D" id="1.10.1750.10">
    <property type="match status" value="1"/>
</dbReference>
<dbReference type="GO" id="GO:0005886">
    <property type="term" value="C:plasma membrane"/>
    <property type="evidence" value="ECO:0007669"/>
    <property type="project" value="TreeGrafter"/>
</dbReference>
<protein>
    <recommendedName>
        <fullName evidence="8 9">Chromosomal replication initiator protein DnaA</fullName>
    </recommendedName>
</protein>
<dbReference type="GO" id="GO:0006270">
    <property type="term" value="P:DNA replication initiation"/>
    <property type="evidence" value="ECO:0007669"/>
    <property type="project" value="UniProtKB-UniRule"/>
</dbReference>
<evidence type="ECO:0000256" key="1">
    <source>
        <dbReference type="ARBA" id="ARBA00006583"/>
    </source>
</evidence>
<dbReference type="GO" id="GO:0006275">
    <property type="term" value="P:regulation of DNA replication"/>
    <property type="evidence" value="ECO:0007669"/>
    <property type="project" value="UniProtKB-UniRule"/>
</dbReference>
<evidence type="ECO:0000256" key="3">
    <source>
        <dbReference type="ARBA" id="ARBA00022705"/>
    </source>
</evidence>
<comment type="domain">
    <text evidence="8">Domain I is involved in oligomerization and binding regulators, domain II is flexibile and of varying length in different bacteria, domain III forms the AAA+ region, while domain IV binds dsDNA.</text>
</comment>
<feature type="region of interest" description="Domain IV, binds dsDNA" evidence="8">
    <location>
        <begin position="343"/>
        <end position="465"/>
    </location>
</feature>
<keyword evidence="2 8" id="KW-0963">Cytoplasm</keyword>
<dbReference type="PANTHER" id="PTHR30050:SF2">
    <property type="entry name" value="CHROMOSOMAL REPLICATION INITIATOR PROTEIN DNAA"/>
    <property type="match status" value="1"/>
</dbReference>
<keyword evidence="5 8" id="KW-0067">ATP-binding</keyword>
<sequence length="465" mass="52905">MQLHKCNKKLKNKIVTKEELWQAVLAQFQLNISQANFGTWFKNTEILSQKEGEILVSVPNSFAKEWLEQKYGKIIFKILHSLDEGTKEVKYEVGKSPLKVLKRTPIAVQESGQLEFQEFEIDRETNLNPKYSFENFVVGPFNELAQAAAWAAAKNPGQVYNPLFIYGGVGLGKTHLLQAIGNEIIKNFAQKKTKYISSEKFTSGVIASIKNREMENFKSCYQTIDVLIIDDIQFLAGKEKTQEEFFHTFNALYEKNKQVILSSDRPPKAIPALAERLRSRFEGGMIADIGYPDLETRIAILKTKALEKKAEFSDEVLNYIASNIQRNIRELEGALNRLIAYQKLNNRPPDLETAKSLLKNLMLTSNKVVSAKKIIQVVAEFYDLKEKEILSSSRKKEIVKPRQIAMYLLREELKGSFPFIGRKFGGKDHTTAIHACGKILGELEKNEVLTEEINLIKQKIYSGSS</sequence>
<name>A0A2G9YZR6_9BACT</name>
<evidence type="ECO:0000259" key="13">
    <source>
        <dbReference type="SMART" id="SM00760"/>
    </source>
</evidence>
<dbReference type="CDD" id="cd06571">
    <property type="entry name" value="Bac_DnaA_C"/>
    <property type="match status" value="1"/>
</dbReference>
<feature type="binding site" evidence="8">
    <location>
        <position position="174"/>
    </location>
    <ligand>
        <name>ATP</name>
        <dbReference type="ChEBI" id="CHEBI:30616"/>
    </ligand>
</feature>
<dbReference type="GO" id="GO:0005737">
    <property type="term" value="C:cytoplasm"/>
    <property type="evidence" value="ECO:0007669"/>
    <property type="project" value="UniProtKB-SubCell"/>
</dbReference>
<dbReference type="InterPro" id="IPR013159">
    <property type="entry name" value="DnaA_C"/>
</dbReference>
<dbReference type="Proteomes" id="UP000237258">
    <property type="component" value="Unassembled WGS sequence"/>
</dbReference>
<keyword evidence="4 8" id="KW-0547">Nucleotide-binding</keyword>
<dbReference type="PRINTS" id="PR00051">
    <property type="entry name" value="DNAA"/>
</dbReference>
<dbReference type="InterPro" id="IPR038454">
    <property type="entry name" value="DnaA_N_sf"/>
</dbReference>
<dbReference type="HAMAP" id="MF_00377">
    <property type="entry name" value="DnaA_bact"/>
    <property type="match status" value="1"/>
</dbReference>
<feature type="region of interest" description="Domain III, AAA+ region" evidence="8">
    <location>
        <begin position="126"/>
        <end position="342"/>
    </location>
</feature>
<comment type="subunit">
    <text evidence="8">Oligomerizes as a right-handed, spiral filament on DNA at oriC.</text>
</comment>
<dbReference type="Gene3D" id="3.30.300.180">
    <property type="match status" value="1"/>
</dbReference>
<keyword evidence="6 8" id="KW-0446">Lipid-binding</keyword>
<evidence type="ECO:0000256" key="8">
    <source>
        <dbReference type="HAMAP-Rule" id="MF_00377"/>
    </source>
</evidence>
<evidence type="ECO:0000256" key="6">
    <source>
        <dbReference type="ARBA" id="ARBA00023121"/>
    </source>
</evidence>
<dbReference type="Pfam" id="PF00308">
    <property type="entry name" value="Bac_DnaA"/>
    <property type="match status" value="1"/>
</dbReference>
<dbReference type="SMART" id="SM00382">
    <property type="entry name" value="AAA"/>
    <property type="match status" value="1"/>
</dbReference>
<evidence type="ECO:0000256" key="11">
    <source>
        <dbReference type="RuleBase" id="RU004227"/>
    </source>
</evidence>
<evidence type="ECO:0000313" key="15">
    <source>
        <dbReference type="Proteomes" id="UP000237258"/>
    </source>
</evidence>
<dbReference type="Pfam" id="PF11638">
    <property type="entry name" value="DnaA_N"/>
    <property type="match status" value="1"/>
</dbReference>
<evidence type="ECO:0000256" key="2">
    <source>
        <dbReference type="ARBA" id="ARBA00022490"/>
    </source>
</evidence>
<comment type="subcellular location">
    <subcellularLocation>
        <location evidence="8">Cytoplasm</location>
    </subcellularLocation>
</comment>
<dbReference type="FunFam" id="1.10.8.60:FF:000003">
    <property type="entry name" value="Chromosomal replication initiator protein DnaA"/>
    <property type="match status" value="1"/>
</dbReference>
<evidence type="ECO:0000256" key="9">
    <source>
        <dbReference type="NCBIfam" id="TIGR00362"/>
    </source>
</evidence>
<accession>A0A2G9YZR6</accession>
<feature type="domain" description="AAA+ ATPase" evidence="12">
    <location>
        <begin position="159"/>
        <end position="290"/>
    </location>
</feature>
<comment type="caution">
    <text evidence="8">Lacks conserved residue(s) required for the propagation of feature annotation.</text>
</comment>
<dbReference type="InterPro" id="IPR020591">
    <property type="entry name" value="Chromosome_initiator_DnaA-like"/>
</dbReference>
<dbReference type="Gene3D" id="1.10.8.60">
    <property type="match status" value="1"/>
</dbReference>
<organism evidence="14 15">
    <name type="scientific">Candidatus Nealsonbacteria bacterium CG23_combo_of_CG06-09_8_20_14_all_36_125</name>
    <dbReference type="NCBI Taxonomy" id="1974719"/>
    <lineage>
        <taxon>Bacteria</taxon>
        <taxon>Candidatus Nealsoniibacteriota</taxon>
    </lineage>
</organism>
<dbReference type="InterPro" id="IPR001957">
    <property type="entry name" value="Chromosome_initiator_DnaA"/>
</dbReference>
<evidence type="ECO:0000313" key="14">
    <source>
        <dbReference type="EMBL" id="PIP24689.1"/>
    </source>
</evidence>
<dbReference type="Pfam" id="PF08299">
    <property type="entry name" value="Bac_DnaA_C"/>
    <property type="match status" value="1"/>
</dbReference>
<evidence type="ECO:0000256" key="5">
    <source>
        <dbReference type="ARBA" id="ARBA00022840"/>
    </source>
</evidence>
<dbReference type="AlphaFoldDB" id="A0A2G9YZR6"/>
<dbReference type="InterPro" id="IPR010921">
    <property type="entry name" value="Trp_repressor/repl_initiator"/>
</dbReference>
<dbReference type="InterPro" id="IPR013317">
    <property type="entry name" value="DnaA_dom"/>
</dbReference>
<comment type="caution">
    <text evidence="14">The sequence shown here is derived from an EMBL/GenBank/DDBJ whole genome shotgun (WGS) entry which is preliminary data.</text>
</comment>
<evidence type="ECO:0000256" key="10">
    <source>
        <dbReference type="RuleBase" id="RU000577"/>
    </source>
</evidence>
<feature type="domain" description="Chromosomal replication initiator DnaA C-terminal" evidence="13">
    <location>
        <begin position="370"/>
        <end position="439"/>
    </location>
</feature>
<dbReference type="SUPFAM" id="SSF48295">
    <property type="entry name" value="TrpR-like"/>
    <property type="match status" value="1"/>
</dbReference>
<dbReference type="GO" id="GO:0008289">
    <property type="term" value="F:lipid binding"/>
    <property type="evidence" value="ECO:0007669"/>
    <property type="project" value="UniProtKB-KW"/>
</dbReference>
<dbReference type="CDD" id="cd00009">
    <property type="entry name" value="AAA"/>
    <property type="match status" value="1"/>
</dbReference>
<dbReference type="InterPro" id="IPR003593">
    <property type="entry name" value="AAA+_ATPase"/>
</dbReference>
<dbReference type="NCBIfam" id="TIGR00362">
    <property type="entry name" value="DnaA"/>
    <property type="match status" value="1"/>
</dbReference>
<dbReference type="GO" id="GO:0003688">
    <property type="term" value="F:DNA replication origin binding"/>
    <property type="evidence" value="ECO:0007669"/>
    <property type="project" value="UniProtKB-UniRule"/>
</dbReference>
<evidence type="ECO:0000256" key="7">
    <source>
        <dbReference type="ARBA" id="ARBA00023125"/>
    </source>
</evidence>
<proteinExistence type="inferred from homology"/>
<dbReference type="Gene3D" id="3.40.50.300">
    <property type="entry name" value="P-loop containing nucleotide triphosphate hydrolases"/>
    <property type="match status" value="1"/>
</dbReference>
<keyword evidence="3 8" id="KW-0235">DNA replication</keyword>
<feature type="region of interest" description="Domain I, interacts with DnaA modulators" evidence="8">
    <location>
        <begin position="1"/>
        <end position="96"/>
    </location>
</feature>
<evidence type="ECO:0000256" key="4">
    <source>
        <dbReference type="ARBA" id="ARBA00022741"/>
    </source>
</evidence>
<comment type="function">
    <text evidence="8 10">Plays an essential role in the initiation and regulation of chromosomal replication. ATP-DnaA binds to the origin of replication (oriC) to initiate formation of the DNA replication initiation complex once per cell cycle. Binds the DnaA box (a 9 base pair repeat at the origin) and separates the double-stranded (ds)DNA. Forms a right-handed helical filament on oriC DNA; dsDNA binds to the exterior of the filament while single-stranded (ss)DNA is stabiized in the filament's interior. The ATP-DnaA-oriC complex binds and stabilizes one strand of the AT-rich DNA unwinding element (DUE), permitting loading of DNA polymerase. After initiation quickly degrades to an ADP-DnaA complex that is not apt for DNA replication. Binds acidic phospholipids.</text>
</comment>
<comment type="similarity">
    <text evidence="1 8 11">Belongs to the DnaA family.</text>
</comment>
<feature type="binding site" evidence="8">
    <location>
        <position position="173"/>
    </location>
    <ligand>
        <name>ATP</name>
        <dbReference type="ChEBI" id="CHEBI:30616"/>
    </ligand>
</feature>
<gene>
    <name evidence="8" type="primary">dnaA</name>
    <name evidence="14" type="ORF">COX33_00525</name>
</gene>
<feature type="binding site" evidence="8">
    <location>
        <position position="172"/>
    </location>
    <ligand>
        <name>ATP</name>
        <dbReference type="ChEBI" id="CHEBI:30616"/>
    </ligand>
</feature>